<accession>A0ABU7ACA0</accession>
<sequence length="70" mass="7752">MCNILEIFSPEIKEAASRKRKRHHNQDGVFVHLNIESGSSALEDQRKKRVVEVAGGGTAFRAAPRCFGEA</sequence>
<name>A0ABU7ACA0_9TELE</name>
<organism evidence="1 2">
    <name type="scientific">Ataeniobius toweri</name>
    <dbReference type="NCBI Taxonomy" id="208326"/>
    <lineage>
        <taxon>Eukaryota</taxon>
        <taxon>Metazoa</taxon>
        <taxon>Chordata</taxon>
        <taxon>Craniata</taxon>
        <taxon>Vertebrata</taxon>
        <taxon>Euteleostomi</taxon>
        <taxon>Actinopterygii</taxon>
        <taxon>Neopterygii</taxon>
        <taxon>Teleostei</taxon>
        <taxon>Neoteleostei</taxon>
        <taxon>Acanthomorphata</taxon>
        <taxon>Ovalentaria</taxon>
        <taxon>Atherinomorphae</taxon>
        <taxon>Cyprinodontiformes</taxon>
        <taxon>Goodeidae</taxon>
        <taxon>Ataeniobius</taxon>
    </lineage>
</organism>
<reference evidence="1 2" key="1">
    <citation type="submission" date="2021-07" db="EMBL/GenBank/DDBJ databases">
        <authorList>
            <person name="Palmer J.M."/>
        </authorList>
    </citation>
    <scope>NUCLEOTIDE SEQUENCE [LARGE SCALE GENOMIC DNA]</scope>
    <source>
        <strain evidence="1 2">AT_MEX2019</strain>
        <tissue evidence="1">Muscle</tissue>
    </source>
</reference>
<proteinExistence type="predicted"/>
<protein>
    <submittedName>
        <fullName evidence="1">Uncharacterized protein</fullName>
    </submittedName>
</protein>
<keyword evidence="2" id="KW-1185">Reference proteome</keyword>
<evidence type="ECO:0000313" key="2">
    <source>
        <dbReference type="Proteomes" id="UP001345963"/>
    </source>
</evidence>
<comment type="caution">
    <text evidence="1">The sequence shown here is derived from an EMBL/GenBank/DDBJ whole genome shotgun (WGS) entry which is preliminary data.</text>
</comment>
<gene>
    <name evidence="1" type="ORF">ATANTOWER_000241</name>
</gene>
<evidence type="ECO:0000313" key="1">
    <source>
        <dbReference type="EMBL" id="MED6235776.1"/>
    </source>
</evidence>
<dbReference type="EMBL" id="JAHUTI010010856">
    <property type="protein sequence ID" value="MED6235776.1"/>
    <property type="molecule type" value="Genomic_DNA"/>
</dbReference>
<dbReference type="Proteomes" id="UP001345963">
    <property type="component" value="Unassembled WGS sequence"/>
</dbReference>